<evidence type="ECO:0000256" key="2">
    <source>
        <dbReference type="ARBA" id="ARBA00012733"/>
    </source>
</evidence>
<dbReference type="GO" id="GO:0005737">
    <property type="term" value="C:cytoplasm"/>
    <property type="evidence" value="ECO:0007669"/>
    <property type="project" value="TreeGrafter"/>
</dbReference>
<dbReference type="InterPro" id="IPR006558">
    <property type="entry name" value="LamG-like"/>
</dbReference>
<keyword evidence="7" id="KW-1185">Reference proteome</keyword>
<dbReference type="InterPro" id="IPR013783">
    <property type="entry name" value="Ig-like_fold"/>
</dbReference>
<dbReference type="InterPro" id="IPR055353">
    <property type="entry name" value="DUF7619"/>
</dbReference>
<dbReference type="InterPro" id="IPR035986">
    <property type="entry name" value="PKD_dom_sf"/>
</dbReference>
<dbReference type="GO" id="GO:0016020">
    <property type="term" value="C:membrane"/>
    <property type="evidence" value="ECO:0007669"/>
    <property type="project" value="TreeGrafter"/>
</dbReference>
<protein>
    <recommendedName>
        <fullName evidence="2">exo-alpha-sialidase</fullName>
        <ecNumber evidence="2">3.2.1.18</ecNumber>
    </recommendedName>
</protein>
<keyword evidence="4" id="KW-1015">Disulfide bond</keyword>
<dbReference type="SMART" id="SM00560">
    <property type="entry name" value="LamGL"/>
    <property type="match status" value="1"/>
</dbReference>
<dbReference type="Gene3D" id="2.120.10.10">
    <property type="match status" value="2"/>
</dbReference>
<proteinExistence type="predicted"/>
<dbReference type="EMBL" id="AGXG01000104">
    <property type="protein sequence ID" value="EIY23772.1"/>
    <property type="molecule type" value="Genomic_DNA"/>
</dbReference>
<evidence type="ECO:0000259" key="5">
    <source>
        <dbReference type="PROSITE" id="PS50093"/>
    </source>
</evidence>
<keyword evidence="3" id="KW-0732">Signal</keyword>
<name>I8VEM3_9BACE</name>
<dbReference type="InterPro" id="IPR026856">
    <property type="entry name" value="Sialidase_fam"/>
</dbReference>
<dbReference type="PANTHER" id="PTHR10628">
    <property type="entry name" value="SIALIDASE"/>
    <property type="match status" value="1"/>
</dbReference>
<dbReference type="InterPro" id="IPR013320">
    <property type="entry name" value="ConA-like_dom_sf"/>
</dbReference>
<reference evidence="6 7" key="1">
    <citation type="submission" date="2012-02" db="EMBL/GenBank/DDBJ databases">
        <title>The Genome Sequence of Bacteroides cellulosilyticus CL02T12C19.</title>
        <authorList>
            <consortium name="The Broad Institute Genome Sequencing Platform"/>
            <person name="Earl A."/>
            <person name="Ward D."/>
            <person name="Feldgarden M."/>
            <person name="Gevers D."/>
            <person name="Zitomersky N.L."/>
            <person name="Coyne M.J."/>
            <person name="Comstock L.E."/>
            <person name="Young S.K."/>
            <person name="Zeng Q."/>
            <person name="Gargeya S."/>
            <person name="Fitzgerald M."/>
            <person name="Haas B."/>
            <person name="Abouelleil A."/>
            <person name="Alvarado L."/>
            <person name="Arachchi H.M."/>
            <person name="Berlin A."/>
            <person name="Chapman S.B."/>
            <person name="Gearin G."/>
            <person name="Goldberg J."/>
            <person name="Griggs A."/>
            <person name="Gujja S."/>
            <person name="Hansen M."/>
            <person name="Heiman D."/>
            <person name="Howarth C."/>
            <person name="Larimer J."/>
            <person name="Lui A."/>
            <person name="MacDonald P.J.P."/>
            <person name="McCowen C."/>
            <person name="Montmayeur A."/>
            <person name="Murphy C."/>
            <person name="Neiman D."/>
            <person name="Pearson M."/>
            <person name="Priest M."/>
            <person name="Roberts A."/>
            <person name="Saif S."/>
            <person name="Shea T."/>
            <person name="Sisk P."/>
            <person name="Stolte C."/>
            <person name="Sykes S."/>
            <person name="Wortman J."/>
            <person name="Nusbaum C."/>
            <person name="Birren B."/>
        </authorList>
    </citation>
    <scope>NUCLEOTIDE SEQUENCE [LARGE SCALE GENOMIC DNA]</scope>
    <source>
        <strain evidence="6 7">CL02T12C19</strain>
    </source>
</reference>
<dbReference type="CDD" id="cd15482">
    <property type="entry name" value="Sialidase_non-viral"/>
    <property type="match status" value="1"/>
</dbReference>
<dbReference type="Pfam" id="PF24595">
    <property type="entry name" value="DUF7619"/>
    <property type="match status" value="1"/>
</dbReference>
<dbReference type="GO" id="GO:0009313">
    <property type="term" value="P:oligosaccharide catabolic process"/>
    <property type="evidence" value="ECO:0007669"/>
    <property type="project" value="TreeGrafter"/>
</dbReference>
<dbReference type="PROSITE" id="PS50093">
    <property type="entry name" value="PKD"/>
    <property type="match status" value="1"/>
</dbReference>
<dbReference type="SMART" id="SM00089">
    <property type="entry name" value="PKD"/>
    <property type="match status" value="1"/>
</dbReference>
<dbReference type="Gene3D" id="2.60.120.200">
    <property type="match status" value="1"/>
</dbReference>
<dbReference type="SUPFAM" id="SSF49899">
    <property type="entry name" value="Concanavalin A-like lectins/glucanases"/>
    <property type="match status" value="1"/>
</dbReference>
<organism evidence="6 7">
    <name type="scientific">Bacteroides cellulosilyticus CL02T12C19</name>
    <dbReference type="NCBI Taxonomy" id="997874"/>
    <lineage>
        <taxon>Bacteria</taxon>
        <taxon>Pseudomonadati</taxon>
        <taxon>Bacteroidota</taxon>
        <taxon>Bacteroidia</taxon>
        <taxon>Bacteroidales</taxon>
        <taxon>Bacteroidaceae</taxon>
        <taxon>Bacteroides</taxon>
    </lineage>
</organism>
<dbReference type="Proteomes" id="UP000003741">
    <property type="component" value="Unassembled WGS sequence"/>
</dbReference>
<dbReference type="GO" id="GO:0004308">
    <property type="term" value="F:exo-alpha-sialidase activity"/>
    <property type="evidence" value="ECO:0007669"/>
    <property type="project" value="UniProtKB-EC"/>
</dbReference>
<dbReference type="PATRIC" id="fig|997874.3.peg.5109"/>
<evidence type="ECO:0000256" key="1">
    <source>
        <dbReference type="ARBA" id="ARBA00000427"/>
    </source>
</evidence>
<evidence type="ECO:0000256" key="3">
    <source>
        <dbReference type="ARBA" id="ARBA00022729"/>
    </source>
</evidence>
<dbReference type="GO" id="GO:0006689">
    <property type="term" value="P:ganglioside catabolic process"/>
    <property type="evidence" value="ECO:0007669"/>
    <property type="project" value="TreeGrafter"/>
</dbReference>
<dbReference type="PANTHER" id="PTHR10628:SF30">
    <property type="entry name" value="EXO-ALPHA-SIALIDASE"/>
    <property type="match status" value="1"/>
</dbReference>
<sequence>MNAKHYTLRKHWLILLIGWIVLAAGVFPLQGQESYISNRMVNLSRIEGEKELESVTVDRQIEGNTIHLLWVEYEYNKPGKLYYRRSADLGETWDNPILIMTQSDSGELTGSEYRKSMAVSGNTVHIAVTDYNYADNGTGRLYYFRSDDNGVAFSEGTVIDMIDGYKRITNSQIRAMGEQVVIAYRKELYRASELYAAVSTDSGKNFKKNLVDKSSTETHATTLYDLHFDGSHIHVLHGYYSWYLGPGGGRVYMSTSADRGQIFSTKLLSGDITSCFEPWPSNRGDHYWPHVAKVGNTLHVIFERYEKASMYVRSDDNGATWTPPINLREADMTNNQSSHHTIIAKGDYVYVSYSYRGYHYLKISKDKGLSWKPSRRIMRQSPGNVTLYKLLPDPNDVTGKTFYVFGGCFDKAKSTNAGESFIDIATYPINFNSTPGKVNQLMIDGKGTEHLIASLAPISDYSQSDKIDLYYLRFGNQPAPGELNKAWHVKRDVDEPYQGMIVCGNSDFRPDKALTVEAWVNFKEGIYGAGNIFSRSQGYHTQGSFNLGIRTNSSYGNGFPTLYVRTDKGEVEMYKEERIDDTLWHHVAFTYEDHPDRLLNLKMYIDGEQVLEKELAGSLLADDDYMYVVGPDWFQNYKVDYWIDDVRMWSRALTAEEIKTNMRRKDFSGEEALELYLSFDDTFKDLSGNGNDGVPMMSVTFEETDRGNIPTAGFEVYKEGYEVTFGNRSENGISYEWDFGDKAPASVLKNPKHVYAKPGVYKVLLKTSNSVGRAASAQTVNITGVERIEPSSAGNMGLARISVFGGSFGKESVLFLRKPGEQDLPVMNPEFPEGGGVLGGFLDMSKAKTGKWDVVVKNGDTEYVLAEAFEVVEAEEPETWCALEGRDRILFNKWQTYTISYGNRGNVDAYIVPVYFAISDVEGLEVEYLDFVTVQPEELAVADIGKKMMNEMGDFSVVNDRIDGIHKTRIYPLVIPVIPGNSNGSIRIRIKSPGDVSIAVWSNPLWGQLGTLVTRSGESQGIVAAGTCFIEALGMAAIDGGLSVIPGVSCAWGALKIGWNWGNVFQGKETLFNAAWITGTSLGSCALSFSGVPFIYQLVSSLVIQGADMVKTGKDCMGKKGGGQKHVKAVSSFDPNEKIGPAGYGTEHWIRQPSDMSYSILFENKSSATAPAHTVTVHDTLDLGRFDLSQFGFGDFGFGGRTYSLKGDNLRSFAQDVDLRPGKELIIRVTGHLDEAKGVLRWNFLTLNPTTMEEEEDPDLGFLPPNKTAPEGEGFVSFRTGIKQGLRTGDVIANKASIVFDANPPIVTELFSNKIDETAPESKVVSVTAATGEPRWWIEWEGSDEGTGVIRSYELWVSKNNEPFTLWNVFPGTSVKELFAPELGASYRFYCISRDDVGNEQLGHEIFDAGQYTSIPSTEASSQALGVYPNPFKGTAFVRYPGLRGEGGCRLEVITLSGVRIRSVSCSAEDLRNGMALSVTDISAGCYVLVVRRENVLGRQIIFIE</sequence>
<dbReference type="SUPFAM" id="SSF49299">
    <property type="entry name" value="PKD domain"/>
    <property type="match status" value="1"/>
</dbReference>
<accession>I8VEM3</accession>
<feature type="domain" description="PKD" evidence="5">
    <location>
        <begin position="726"/>
        <end position="783"/>
    </location>
</feature>
<dbReference type="Gene3D" id="2.60.40.10">
    <property type="entry name" value="Immunoglobulins"/>
    <property type="match status" value="1"/>
</dbReference>
<dbReference type="SUPFAM" id="SSF110296">
    <property type="entry name" value="Oligoxyloglucan reducing end-specific cellobiohydrolase"/>
    <property type="match status" value="1"/>
</dbReference>
<evidence type="ECO:0000313" key="6">
    <source>
        <dbReference type="EMBL" id="EIY23772.1"/>
    </source>
</evidence>
<dbReference type="Pfam" id="PF18911">
    <property type="entry name" value="PKD_4"/>
    <property type="match status" value="1"/>
</dbReference>
<dbReference type="Pfam" id="PF13385">
    <property type="entry name" value="Laminin_G_3"/>
    <property type="match status" value="1"/>
</dbReference>
<dbReference type="EC" id="3.2.1.18" evidence="2"/>
<evidence type="ECO:0000313" key="7">
    <source>
        <dbReference type="Proteomes" id="UP000003741"/>
    </source>
</evidence>
<comment type="catalytic activity">
    <reaction evidence="1">
        <text>Hydrolysis of alpha-(2-&gt;3)-, alpha-(2-&gt;6)-, alpha-(2-&gt;8)- glycosidic linkages of terminal sialic acid residues in oligosaccharides, glycoproteins, glycolipids, colominic acid and synthetic substrates.</text>
        <dbReference type="EC" id="3.2.1.18"/>
    </reaction>
</comment>
<comment type="caution">
    <text evidence="6">The sequence shown here is derived from an EMBL/GenBank/DDBJ whole genome shotgun (WGS) entry which is preliminary data.</text>
</comment>
<gene>
    <name evidence="6" type="ORF">HMPREF1062_04990</name>
</gene>
<dbReference type="InterPro" id="IPR022409">
    <property type="entry name" value="PKD/Chitinase_dom"/>
</dbReference>
<dbReference type="InterPro" id="IPR000601">
    <property type="entry name" value="PKD_dom"/>
</dbReference>
<dbReference type="HOGENOM" id="CLU_248459_0_0_10"/>
<dbReference type="CDD" id="cd00146">
    <property type="entry name" value="PKD"/>
    <property type="match status" value="1"/>
</dbReference>
<evidence type="ECO:0000256" key="4">
    <source>
        <dbReference type="ARBA" id="ARBA00023157"/>
    </source>
</evidence>
<dbReference type="RefSeq" id="WP_007218948.1">
    <property type="nucleotide sequence ID" value="NZ_JH724089.1"/>
</dbReference>
<dbReference type="OrthoDB" id="1037816at2"/>